<feature type="transmembrane region" description="Helical" evidence="9">
    <location>
        <begin position="302"/>
        <end position="327"/>
    </location>
</feature>
<evidence type="ECO:0000313" key="10">
    <source>
        <dbReference type="EMBL" id="NJC70434.1"/>
    </source>
</evidence>
<feature type="region of interest" description="Disordered" evidence="8">
    <location>
        <begin position="1"/>
        <end position="114"/>
    </location>
</feature>
<proteinExistence type="inferred from homology"/>
<evidence type="ECO:0000256" key="6">
    <source>
        <dbReference type="ARBA" id="ARBA00022989"/>
    </source>
</evidence>
<dbReference type="PANTHER" id="PTHR21716:SF53">
    <property type="entry name" value="PERMEASE PERM-RELATED"/>
    <property type="match status" value="1"/>
</dbReference>
<evidence type="ECO:0000256" key="2">
    <source>
        <dbReference type="ARBA" id="ARBA00009773"/>
    </source>
</evidence>
<feature type="transmembrane region" description="Helical" evidence="9">
    <location>
        <begin position="415"/>
        <end position="444"/>
    </location>
</feature>
<dbReference type="EMBL" id="JAATVY010000006">
    <property type="protein sequence ID" value="NJC70434.1"/>
    <property type="molecule type" value="Genomic_DNA"/>
</dbReference>
<keyword evidence="7 9" id="KW-0472">Membrane</keyword>
<keyword evidence="4" id="KW-1003">Cell membrane</keyword>
<evidence type="ECO:0000256" key="9">
    <source>
        <dbReference type="SAM" id="Phobius"/>
    </source>
</evidence>
<feature type="transmembrane region" description="Helical" evidence="9">
    <location>
        <begin position="363"/>
        <end position="390"/>
    </location>
</feature>
<reference evidence="10 11" key="1">
    <citation type="submission" date="2020-03" db="EMBL/GenBank/DDBJ databases">
        <title>WGS of the type strain of Planosporangium spp.</title>
        <authorList>
            <person name="Thawai C."/>
        </authorList>
    </citation>
    <scope>NUCLEOTIDE SEQUENCE [LARGE SCALE GENOMIC DNA]</scope>
    <source>
        <strain evidence="10 11">TBRC 5610</strain>
    </source>
</reference>
<evidence type="ECO:0000256" key="1">
    <source>
        <dbReference type="ARBA" id="ARBA00004651"/>
    </source>
</evidence>
<feature type="compositionally biased region" description="Polar residues" evidence="8">
    <location>
        <begin position="51"/>
        <end position="64"/>
    </location>
</feature>
<feature type="transmembrane region" description="Helical" evidence="9">
    <location>
        <begin position="144"/>
        <end position="164"/>
    </location>
</feature>
<comment type="subcellular location">
    <subcellularLocation>
        <location evidence="1">Cell membrane</location>
        <topology evidence="1">Multi-pass membrane protein</topology>
    </subcellularLocation>
</comment>
<name>A0ABX0XYW8_9ACTN</name>
<sequence>MEPFNPASIAGIGSRRVGLRSPGIAAVPSGRLVRRRPLEVGSVPLRDGATEQGQGQSKEPQGQSGDPDRPFETTQPAGERDSPASEKVAVEEAAEAEARALTRDRPELGKPGPPLNRRSPYIVGMFGAAGVATTYILLELVLRAGNVLLLIVLALFLAIGLDPAVQWLIRRGLPRWAAVTLVSLVIVGAVLGFVAAAIPPLAAQTTQLVKELPTYWKQLNNHSSTLGRLEAHYHLRERVSQLFTAAGGAKLFGGLLGAGMIVVDAFVSAFTVLVLTIYLLADMPRIRRLIYRLVPRTRRPRAILLGDEIFGKVGGYVLGNLITSAIIGVGTFVWLAIWHIPYPLLLSIMVALFDLIPVIGSPLAGLIVTLVALTISFPVALFTGIFYAGYKLTEDYVLVPRIMGRAVEVPATATVVAVLIGGTALGLVGALVAIPVAAGIRLLLREVVYPRLDRT</sequence>
<feature type="transmembrane region" description="Helical" evidence="9">
    <location>
        <begin position="120"/>
        <end position="138"/>
    </location>
</feature>
<evidence type="ECO:0000256" key="8">
    <source>
        <dbReference type="SAM" id="MobiDB-lite"/>
    </source>
</evidence>
<organism evidence="10 11">
    <name type="scientific">Planosporangium thailandense</name>
    <dbReference type="NCBI Taxonomy" id="765197"/>
    <lineage>
        <taxon>Bacteria</taxon>
        <taxon>Bacillati</taxon>
        <taxon>Actinomycetota</taxon>
        <taxon>Actinomycetes</taxon>
        <taxon>Micromonosporales</taxon>
        <taxon>Micromonosporaceae</taxon>
        <taxon>Planosporangium</taxon>
    </lineage>
</organism>
<keyword evidence="6 9" id="KW-1133">Transmembrane helix</keyword>
<evidence type="ECO:0000256" key="3">
    <source>
        <dbReference type="ARBA" id="ARBA00022448"/>
    </source>
</evidence>
<feature type="compositionally biased region" description="Basic and acidic residues" evidence="8">
    <location>
        <begin position="78"/>
        <end position="108"/>
    </location>
</feature>
<comment type="caution">
    <text evidence="10">The sequence shown here is derived from an EMBL/GenBank/DDBJ whole genome shotgun (WGS) entry which is preliminary data.</text>
</comment>
<dbReference type="InterPro" id="IPR002549">
    <property type="entry name" value="AI-2E-like"/>
</dbReference>
<dbReference type="Proteomes" id="UP000722989">
    <property type="component" value="Unassembled WGS sequence"/>
</dbReference>
<feature type="transmembrane region" description="Helical" evidence="9">
    <location>
        <begin position="251"/>
        <end position="281"/>
    </location>
</feature>
<accession>A0ABX0XYW8</accession>
<gene>
    <name evidence="10" type="ORF">HC031_12030</name>
</gene>
<keyword evidence="3" id="KW-0813">Transport</keyword>
<protein>
    <submittedName>
        <fullName evidence="10">AI-2E family transporter</fullName>
    </submittedName>
</protein>
<feature type="transmembrane region" description="Helical" evidence="9">
    <location>
        <begin position="333"/>
        <end position="356"/>
    </location>
</feature>
<evidence type="ECO:0000256" key="5">
    <source>
        <dbReference type="ARBA" id="ARBA00022692"/>
    </source>
</evidence>
<evidence type="ECO:0000256" key="7">
    <source>
        <dbReference type="ARBA" id="ARBA00023136"/>
    </source>
</evidence>
<comment type="similarity">
    <text evidence="2">Belongs to the autoinducer-2 exporter (AI-2E) (TC 2.A.86) family.</text>
</comment>
<dbReference type="Pfam" id="PF01594">
    <property type="entry name" value="AI-2E_transport"/>
    <property type="match status" value="1"/>
</dbReference>
<evidence type="ECO:0000256" key="4">
    <source>
        <dbReference type="ARBA" id="ARBA00022475"/>
    </source>
</evidence>
<dbReference type="PANTHER" id="PTHR21716">
    <property type="entry name" value="TRANSMEMBRANE PROTEIN"/>
    <property type="match status" value="1"/>
</dbReference>
<keyword evidence="5 9" id="KW-0812">Transmembrane</keyword>
<keyword evidence="11" id="KW-1185">Reference proteome</keyword>
<feature type="transmembrane region" description="Helical" evidence="9">
    <location>
        <begin position="176"/>
        <end position="198"/>
    </location>
</feature>
<evidence type="ECO:0000313" key="11">
    <source>
        <dbReference type="Proteomes" id="UP000722989"/>
    </source>
</evidence>